<sequence length="112" mass="12221">MYPVRGDKDPLVTLIPASQVIPLFLLLLTPVDPPTKAAGLCSLTPSYQDILLALPGNLLYNVLLAQRSSPDGMALLSKLTPEHPKEDAYTLKESIVYQNKRIGFLRACVCVS</sequence>
<gene>
    <name evidence="1" type="ORF">DSO57_1032072</name>
</gene>
<name>A0ACC2TBD2_9FUNG</name>
<dbReference type="Proteomes" id="UP001165960">
    <property type="component" value="Unassembled WGS sequence"/>
</dbReference>
<protein>
    <submittedName>
        <fullName evidence="1">Uncharacterized protein</fullName>
    </submittedName>
</protein>
<reference evidence="1" key="1">
    <citation type="submission" date="2022-04" db="EMBL/GenBank/DDBJ databases">
        <title>Genome of the entomopathogenic fungus Entomophthora muscae.</title>
        <authorList>
            <person name="Elya C."/>
            <person name="Lovett B.R."/>
            <person name="Lee E."/>
            <person name="Macias A.M."/>
            <person name="Hajek A.E."/>
            <person name="De Bivort B.L."/>
            <person name="Kasson M.T."/>
            <person name="De Fine Licht H.H."/>
            <person name="Stajich J.E."/>
        </authorList>
    </citation>
    <scope>NUCLEOTIDE SEQUENCE</scope>
    <source>
        <strain evidence="1">Berkeley</strain>
    </source>
</reference>
<proteinExistence type="predicted"/>
<dbReference type="EMBL" id="QTSX02003077">
    <property type="protein sequence ID" value="KAJ9071965.1"/>
    <property type="molecule type" value="Genomic_DNA"/>
</dbReference>
<evidence type="ECO:0000313" key="1">
    <source>
        <dbReference type="EMBL" id="KAJ9071965.1"/>
    </source>
</evidence>
<evidence type="ECO:0000313" key="2">
    <source>
        <dbReference type="Proteomes" id="UP001165960"/>
    </source>
</evidence>
<keyword evidence="2" id="KW-1185">Reference proteome</keyword>
<organism evidence="1 2">
    <name type="scientific">Entomophthora muscae</name>
    <dbReference type="NCBI Taxonomy" id="34485"/>
    <lineage>
        <taxon>Eukaryota</taxon>
        <taxon>Fungi</taxon>
        <taxon>Fungi incertae sedis</taxon>
        <taxon>Zoopagomycota</taxon>
        <taxon>Entomophthoromycotina</taxon>
        <taxon>Entomophthoromycetes</taxon>
        <taxon>Entomophthorales</taxon>
        <taxon>Entomophthoraceae</taxon>
        <taxon>Entomophthora</taxon>
    </lineage>
</organism>
<comment type="caution">
    <text evidence="1">The sequence shown here is derived from an EMBL/GenBank/DDBJ whole genome shotgun (WGS) entry which is preliminary data.</text>
</comment>
<accession>A0ACC2TBD2</accession>